<feature type="compositionally biased region" description="Polar residues" evidence="1">
    <location>
        <begin position="54"/>
        <end position="73"/>
    </location>
</feature>
<comment type="caution">
    <text evidence="3">The sequence shown here is derived from an EMBL/GenBank/DDBJ whole genome shotgun (WGS) entry which is preliminary data.</text>
</comment>
<dbReference type="Proteomes" id="UP001172457">
    <property type="component" value="Chromosome 1"/>
</dbReference>
<dbReference type="InterPro" id="IPR013103">
    <property type="entry name" value="RVT_2"/>
</dbReference>
<feature type="domain" description="Reverse transcriptase Ty1/copia-type" evidence="2">
    <location>
        <begin position="143"/>
        <end position="227"/>
    </location>
</feature>
<organism evidence="3 4">
    <name type="scientific">Centaurea solstitialis</name>
    <name type="common">yellow star-thistle</name>
    <dbReference type="NCBI Taxonomy" id="347529"/>
    <lineage>
        <taxon>Eukaryota</taxon>
        <taxon>Viridiplantae</taxon>
        <taxon>Streptophyta</taxon>
        <taxon>Embryophyta</taxon>
        <taxon>Tracheophyta</taxon>
        <taxon>Spermatophyta</taxon>
        <taxon>Magnoliopsida</taxon>
        <taxon>eudicotyledons</taxon>
        <taxon>Gunneridae</taxon>
        <taxon>Pentapetalae</taxon>
        <taxon>asterids</taxon>
        <taxon>campanulids</taxon>
        <taxon>Asterales</taxon>
        <taxon>Asteraceae</taxon>
        <taxon>Carduoideae</taxon>
        <taxon>Cardueae</taxon>
        <taxon>Centaureinae</taxon>
        <taxon>Centaurea</taxon>
    </lineage>
</organism>
<dbReference type="EMBL" id="JARYMX010000001">
    <property type="protein sequence ID" value="KAJ9566266.1"/>
    <property type="molecule type" value="Genomic_DNA"/>
</dbReference>
<reference evidence="3" key="1">
    <citation type="submission" date="2023-03" db="EMBL/GenBank/DDBJ databases">
        <title>Chromosome-scale reference genome and RAD-based genetic map of yellow starthistle (Centaurea solstitialis) reveal putative structural variation and QTLs associated with invader traits.</title>
        <authorList>
            <person name="Reatini B."/>
            <person name="Cang F.A."/>
            <person name="Jiang Q."/>
            <person name="Mckibben M.T.W."/>
            <person name="Barker M.S."/>
            <person name="Rieseberg L.H."/>
            <person name="Dlugosch K.M."/>
        </authorList>
    </citation>
    <scope>NUCLEOTIDE SEQUENCE</scope>
    <source>
        <strain evidence="3">CAN-66</strain>
        <tissue evidence="3">Leaf</tissue>
    </source>
</reference>
<name>A0AA38U540_9ASTR</name>
<protein>
    <recommendedName>
        <fullName evidence="2">Reverse transcriptase Ty1/copia-type domain-containing protein</fullName>
    </recommendedName>
</protein>
<evidence type="ECO:0000313" key="3">
    <source>
        <dbReference type="EMBL" id="KAJ9566266.1"/>
    </source>
</evidence>
<feature type="region of interest" description="Disordered" evidence="1">
    <location>
        <begin position="54"/>
        <end position="79"/>
    </location>
</feature>
<keyword evidence="4" id="KW-1185">Reference proteome</keyword>
<evidence type="ECO:0000313" key="4">
    <source>
        <dbReference type="Proteomes" id="UP001172457"/>
    </source>
</evidence>
<proteinExistence type="predicted"/>
<accession>A0AA38U540</accession>
<evidence type="ECO:0000256" key="1">
    <source>
        <dbReference type="SAM" id="MobiDB-lite"/>
    </source>
</evidence>
<dbReference type="AlphaFoldDB" id="A0AA38U540"/>
<gene>
    <name evidence="3" type="ORF">OSB04_002232</name>
</gene>
<sequence length="265" mass="30260">MNRWADSFFEVPNIPIVDPTPQIPPDGFQESSIPPQIPIPAVIDATPITQSEFAPSNLLTDPSNTEASTSGQEYSEHQPPALRWTKSHPIDQVLGNPNSSVKTRRQYGNICLYVNFISKIKPKKIEDAMRDPAWVSAMQEELSEPRKRTIIGSKWTFRNKFDKIGTVVRNKAKLVAQGYRQEDGIEYDENFALVARLEAIRLFLTYAAHKNLKVFQMYIKNAFVDPALLRPDEMIMILNLYLVNRFQDQDQETNESVLQSTDPIH</sequence>
<dbReference type="Pfam" id="PF07727">
    <property type="entry name" value="RVT_2"/>
    <property type="match status" value="1"/>
</dbReference>
<evidence type="ECO:0000259" key="2">
    <source>
        <dbReference type="Pfam" id="PF07727"/>
    </source>
</evidence>